<feature type="region of interest" description="Disordered" evidence="1">
    <location>
        <begin position="175"/>
        <end position="194"/>
    </location>
</feature>
<name>A0A6H5GFX0_9HEMI</name>
<evidence type="ECO:0000313" key="2">
    <source>
        <dbReference type="EMBL" id="CAB0001953.1"/>
    </source>
</evidence>
<protein>
    <submittedName>
        <fullName evidence="2">Uncharacterized protein</fullName>
    </submittedName>
</protein>
<evidence type="ECO:0000256" key="1">
    <source>
        <dbReference type="SAM" id="MobiDB-lite"/>
    </source>
</evidence>
<dbReference type="Proteomes" id="UP000479000">
    <property type="component" value="Unassembled WGS sequence"/>
</dbReference>
<dbReference type="AlphaFoldDB" id="A0A6H5GFX0"/>
<gene>
    <name evidence="2" type="ORF">NTEN_LOCUS7740</name>
</gene>
<accession>A0A6H5GFX0</accession>
<sequence>MEFFEFLLSEINIVPGVLPSGIRFVEPDAVIGCVPSGVHRVVRMTELASVVFAGLQFPRPSERTPRNAIVSAIQSFDSEDPPGKILEESSVSLRIERNLIIHQLLLRLFGRGIPFEYQNGVKTRPSSPAGLPGRQSAFHRHSVAAGGRLLQGPLPGWMTPRCNFTKMATSAHISTSSHRLTSSKKNSNPLMPTKLSPTVISPTATIFAQIFTYRGGGIVLLVRNRCDDILRFFDLQRHPHDEKAGTRNSLVPGGSMEFVRILELHRYDSLCFAEILPPIAFKRGKGVRRNGQRNSVPHLQNLYDPRQRQQQTERWIHRALWSQHDHDYGIAVQSCRH</sequence>
<reference evidence="2 3" key="1">
    <citation type="submission" date="2020-02" db="EMBL/GenBank/DDBJ databases">
        <authorList>
            <person name="Ferguson B K."/>
        </authorList>
    </citation>
    <scope>NUCLEOTIDE SEQUENCE [LARGE SCALE GENOMIC DNA]</scope>
</reference>
<organism evidence="2 3">
    <name type="scientific">Nesidiocoris tenuis</name>
    <dbReference type="NCBI Taxonomy" id="355587"/>
    <lineage>
        <taxon>Eukaryota</taxon>
        <taxon>Metazoa</taxon>
        <taxon>Ecdysozoa</taxon>
        <taxon>Arthropoda</taxon>
        <taxon>Hexapoda</taxon>
        <taxon>Insecta</taxon>
        <taxon>Pterygota</taxon>
        <taxon>Neoptera</taxon>
        <taxon>Paraneoptera</taxon>
        <taxon>Hemiptera</taxon>
        <taxon>Heteroptera</taxon>
        <taxon>Panheteroptera</taxon>
        <taxon>Cimicomorpha</taxon>
        <taxon>Miridae</taxon>
        <taxon>Dicyphina</taxon>
        <taxon>Nesidiocoris</taxon>
    </lineage>
</organism>
<evidence type="ECO:0000313" key="3">
    <source>
        <dbReference type="Proteomes" id="UP000479000"/>
    </source>
</evidence>
<proteinExistence type="predicted"/>
<keyword evidence="3" id="KW-1185">Reference proteome</keyword>
<dbReference type="EMBL" id="CADCXU010011826">
    <property type="protein sequence ID" value="CAB0001953.1"/>
    <property type="molecule type" value="Genomic_DNA"/>
</dbReference>